<protein>
    <submittedName>
        <fullName evidence="3">Pyridoxamine 5'-phosphate oxidase family protein</fullName>
    </submittedName>
</protein>
<dbReference type="InterPro" id="IPR012349">
    <property type="entry name" value="Split_barrel_FMN-bd"/>
</dbReference>
<dbReference type="Pfam" id="PF01243">
    <property type="entry name" value="PNPOx_N"/>
    <property type="match status" value="1"/>
</dbReference>
<keyword evidence="4" id="KW-1185">Reference proteome</keyword>
<reference evidence="4" key="1">
    <citation type="journal article" date="2019" name="Int. J. Syst. Evol. Microbiol.">
        <title>The Global Catalogue of Microorganisms (GCM) 10K type strain sequencing project: providing services to taxonomists for standard genome sequencing and annotation.</title>
        <authorList>
            <consortium name="The Broad Institute Genomics Platform"/>
            <consortium name="The Broad Institute Genome Sequencing Center for Infectious Disease"/>
            <person name="Wu L."/>
            <person name="Ma J."/>
        </authorList>
    </citation>
    <scope>NUCLEOTIDE SEQUENCE [LARGE SCALE GENOMIC DNA]</scope>
    <source>
        <strain evidence="4">CGMCC 4.7645</strain>
    </source>
</reference>
<dbReference type="Gene3D" id="2.30.110.10">
    <property type="entry name" value="Electron Transport, Fmn-binding Protein, Chain A"/>
    <property type="match status" value="1"/>
</dbReference>
<dbReference type="PANTHER" id="PTHR35176">
    <property type="entry name" value="HEME OXYGENASE HI_0854-RELATED"/>
    <property type="match status" value="1"/>
</dbReference>
<dbReference type="PANTHER" id="PTHR35176:SF6">
    <property type="entry name" value="HEME OXYGENASE HI_0854-RELATED"/>
    <property type="match status" value="1"/>
</dbReference>
<feature type="domain" description="Pyridoxamine 5'-phosphate oxidase N-terminal" evidence="2">
    <location>
        <begin position="23"/>
        <end position="110"/>
    </location>
</feature>
<accession>A0ABW5FXA1</accession>
<name>A0ABW5FXA1_9PSEU</name>
<organism evidence="3 4">
    <name type="scientific">Amycolatopsis pigmentata</name>
    <dbReference type="NCBI Taxonomy" id="450801"/>
    <lineage>
        <taxon>Bacteria</taxon>
        <taxon>Bacillati</taxon>
        <taxon>Actinomycetota</taxon>
        <taxon>Actinomycetes</taxon>
        <taxon>Pseudonocardiales</taxon>
        <taxon>Pseudonocardiaceae</taxon>
        <taxon>Amycolatopsis</taxon>
    </lineage>
</organism>
<evidence type="ECO:0000259" key="2">
    <source>
        <dbReference type="Pfam" id="PF01243"/>
    </source>
</evidence>
<gene>
    <name evidence="3" type="ORF">ACFSXZ_21455</name>
</gene>
<evidence type="ECO:0000313" key="4">
    <source>
        <dbReference type="Proteomes" id="UP001597417"/>
    </source>
</evidence>
<dbReference type="InterPro" id="IPR052019">
    <property type="entry name" value="F420H2_bilvrd_red/Heme_oxyg"/>
</dbReference>
<dbReference type="Proteomes" id="UP001597417">
    <property type="component" value="Unassembled WGS sequence"/>
</dbReference>
<evidence type="ECO:0000313" key="3">
    <source>
        <dbReference type="EMBL" id="MFD2418900.1"/>
    </source>
</evidence>
<proteinExistence type="predicted"/>
<dbReference type="EMBL" id="JBHUKR010000009">
    <property type="protein sequence ID" value="MFD2418900.1"/>
    <property type="molecule type" value="Genomic_DNA"/>
</dbReference>
<dbReference type="RefSeq" id="WP_378266897.1">
    <property type="nucleotide sequence ID" value="NZ_JBHUKR010000009.1"/>
</dbReference>
<comment type="caution">
    <text evidence="3">The sequence shown here is derived from an EMBL/GenBank/DDBJ whole genome shotgun (WGS) entry which is preliminary data.</text>
</comment>
<evidence type="ECO:0000256" key="1">
    <source>
        <dbReference type="ARBA" id="ARBA00023002"/>
    </source>
</evidence>
<dbReference type="InterPro" id="IPR011576">
    <property type="entry name" value="Pyridox_Oxase_N"/>
</dbReference>
<dbReference type="SUPFAM" id="SSF50475">
    <property type="entry name" value="FMN-binding split barrel"/>
    <property type="match status" value="1"/>
</dbReference>
<keyword evidence="1" id="KW-0560">Oxidoreductase</keyword>
<sequence length="170" mass="18394">MPARLCGMVDWLRFTREAPELAATVRARFTAEKSHVLATLRRDGSPRVSGTEVDFSGSELMIGSMLDAMKARDLRRDGRCAIHAFPSANGDAKVAGVAIELTDPREIEAVQGNADPCHLFRLDLSEAVLTAVEGNALVVTVWRPGESVVRFERPDNGPAVRVNTGPAANR</sequence>